<dbReference type="RefSeq" id="WP_171151106.1">
    <property type="nucleotide sequence ID" value="NZ_JABENB010000001.1"/>
</dbReference>
<protein>
    <recommendedName>
        <fullName evidence="1">Ferric nitrobindin-like protein</fullName>
    </recommendedName>
</protein>
<name>A0A849AHD9_9MICO</name>
<dbReference type="PANTHER" id="PTHR15854">
    <property type="entry name" value="THAP4 PROTEIN"/>
    <property type="match status" value="1"/>
</dbReference>
<dbReference type="PANTHER" id="PTHR15854:SF4">
    <property type="entry name" value="PEROXYNITRITE ISOMERASE THAP4"/>
    <property type="match status" value="1"/>
</dbReference>
<dbReference type="AlphaFoldDB" id="A0A849AHD9"/>
<dbReference type="EMBL" id="JABENB010000001">
    <property type="protein sequence ID" value="NNG37850.1"/>
    <property type="molecule type" value="Genomic_DNA"/>
</dbReference>
<dbReference type="InterPro" id="IPR045165">
    <property type="entry name" value="Nitrobindin"/>
</dbReference>
<evidence type="ECO:0000259" key="3">
    <source>
        <dbReference type="Pfam" id="PF08768"/>
    </source>
</evidence>
<proteinExistence type="inferred from homology"/>
<comment type="similarity">
    <text evidence="1">Belongs to the nitrobindin family.</text>
</comment>
<dbReference type="InterPro" id="IPR022939">
    <property type="entry name" value="Nb(III)_bact/plant"/>
</dbReference>
<reference evidence="4 5" key="1">
    <citation type="submission" date="2020-05" db="EMBL/GenBank/DDBJ databases">
        <title>Flexivirga sp. ID2601S isolated from air conditioner.</title>
        <authorList>
            <person name="Kim D.H."/>
        </authorList>
    </citation>
    <scope>NUCLEOTIDE SEQUENCE [LARGE SCALE GENOMIC DNA]</scope>
    <source>
        <strain evidence="4 5">ID2601S</strain>
    </source>
</reference>
<dbReference type="SUPFAM" id="SSF50814">
    <property type="entry name" value="Lipocalins"/>
    <property type="match status" value="1"/>
</dbReference>
<sequence length="192" mass="20889">MPIELDPTMHPDLAPLAWLLGQWEGTGIAGYPDQEEVQFVQQVSCTHEGGPFLRWEARSWRLGADGGRGELFETELGFWRPLPDSEVELLLTHPTGVVELYYGKTEPAKAELRTDGVLRSPSAREYTAGHRLYGYVQGGLMWAADIAAMGHPLQSYASAQLQRAAGPVFTDDAGDEPPADAGAPDESPKGEV</sequence>
<evidence type="ECO:0000256" key="1">
    <source>
        <dbReference type="HAMAP-Rule" id="MF_01297"/>
    </source>
</evidence>
<dbReference type="HAMAP" id="MF_01297">
    <property type="entry name" value="nitrobindin"/>
    <property type="match status" value="1"/>
</dbReference>
<dbReference type="CDD" id="cd07828">
    <property type="entry name" value="lipocalin_heme-bd-THAP4-like"/>
    <property type="match status" value="1"/>
</dbReference>
<dbReference type="Pfam" id="PF08768">
    <property type="entry name" value="THAP4_heme-bd"/>
    <property type="match status" value="1"/>
</dbReference>
<dbReference type="Proteomes" id="UP000557772">
    <property type="component" value="Unassembled WGS sequence"/>
</dbReference>
<comment type="caution">
    <text evidence="4">The sequence shown here is derived from an EMBL/GenBank/DDBJ whole genome shotgun (WGS) entry which is preliminary data.</text>
</comment>
<dbReference type="Gene3D" id="2.40.128.20">
    <property type="match status" value="1"/>
</dbReference>
<gene>
    <name evidence="4" type="ORF">HJ588_00985</name>
</gene>
<feature type="short sequence motif" description="GXWXGXG" evidence="1">
    <location>
        <begin position="21"/>
        <end position="27"/>
    </location>
</feature>
<accession>A0A849AHD9</accession>
<feature type="domain" description="THAP4-like heme-binding" evidence="3">
    <location>
        <begin position="12"/>
        <end position="163"/>
    </location>
</feature>
<keyword evidence="5" id="KW-1185">Reference proteome</keyword>
<organism evidence="4 5">
    <name type="scientific">Flexivirga aerilata</name>
    <dbReference type="NCBI Taxonomy" id="1656889"/>
    <lineage>
        <taxon>Bacteria</taxon>
        <taxon>Bacillati</taxon>
        <taxon>Actinomycetota</taxon>
        <taxon>Actinomycetes</taxon>
        <taxon>Micrococcales</taxon>
        <taxon>Dermacoccaceae</taxon>
        <taxon>Flexivirga</taxon>
    </lineage>
</organism>
<evidence type="ECO:0000256" key="2">
    <source>
        <dbReference type="SAM" id="MobiDB-lite"/>
    </source>
</evidence>
<dbReference type="InterPro" id="IPR012674">
    <property type="entry name" value="Calycin"/>
</dbReference>
<evidence type="ECO:0000313" key="4">
    <source>
        <dbReference type="EMBL" id="NNG37850.1"/>
    </source>
</evidence>
<evidence type="ECO:0000313" key="5">
    <source>
        <dbReference type="Proteomes" id="UP000557772"/>
    </source>
</evidence>
<comment type="caution">
    <text evidence="1">Lacks conserved residue(s) required for the propagation of feature annotation.</text>
</comment>
<feature type="region of interest" description="Disordered" evidence="2">
    <location>
        <begin position="166"/>
        <end position="192"/>
    </location>
</feature>
<comment type="caution">
    <text evidence="1">Lacks the conserved His residue that binds heme iron in the nitrobindin family.</text>
</comment>
<dbReference type="InterPro" id="IPR014878">
    <property type="entry name" value="THAP4-like_heme-bd"/>
</dbReference>